<dbReference type="InterPro" id="IPR050190">
    <property type="entry name" value="UPF0213_domain"/>
</dbReference>
<evidence type="ECO:0000313" key="4">
    <source>
        <dbReference type="Proteomes" id="UP000727490"/>
    </source>
</evidence>
<reference evidence="3 4" key="1">
    <citation type="journal article" date="2020" name="Syst. Appl. Microbiol.">
        <title>Arthrospiribacter ruber gen. nov., sp. nov., a novel bacterium isolated from Arthrospira cultures.</title>
        <authorList>
            <person name="Waleron M."/>
            <person name="Misztak A."/>
            <person name="Waleron M.M."/>
            <person name="Furmaniak M."/>
            <person name="Mrozik A."/>
            <person name="Waleron K."/>
        </authorList>
    </citation>
    <scope>NUCLEOTIDE SEQUENCE [LARGE SCALE GENOMIC DNA]</scope>
    <source>
        <strain evidence="3 4">DPMB0001</strain>
    </source>
</reference>
<organism evidence="3 4">
    <name type="scientific">Arthrospiribacter ruber</name>
    <dbReference type="NCBI Taxonomy" id="2487934"/>
    <lineage>
        <taxon>Bacteria</taxon>
        <taxon>Pseudomonadati</taxon>
        <taxon>Bacteroidota</taxon>
        <taxon>Cytophagia</taxon>
        <taxon>Cytophagales</taxon>
        <taxon>Cyclobacteriaceae</taxon>
        <taxon>Arthrospiribacter</taxon>
    </lineage>
</organism>
<feature type="domain" description="GIY-YIG" evidence="2">
    <location>
        <begin position="1"/>
        <end position="77"/>
    </location>
</feature>
<evidence type="ECO:0000313" key="3">
    <source>
        <dbReference type="EMBL" id="MBW3470506.1"/>
    </source>
</evidence>
<dbReference type="PROSITE" id="PS50164">
    <property type="entry name" value="GIY_YIG"/>
    <property type="match status" value="1"/>
</dbReference>
<dbReference type="AlphaFoldDB" id="A0A951J606"/>
<evidence type="ECO:0000256" key="1">
    <source>
        <dbReference type="ARBA" id="ARBA00007435"/>
    </source>
</evidence>
<comment type="similarity">
    <text evidence="1">Belongs to the UPF0213 family.</text>
</comment>
<dbReference type="InterPro" id="IPR000305">
    <property type="entry name" value="GIY-YIG_endonuc"/>
</dbReference>
<name>A0A951J606_9BACT</name>
<dbReference type="PANTHER" id="PTHR34477:SF5">
    <property type="entry name" value="BSL5627 PROTEIN"/>
    <property type="match status" value="1"/>
</dbReference>
<dbReference type="Proteomes" id="UP000727490">
    <property type="component" value="Unassembled WGS sequence"/>
</dbReference>
<dbReference type="PANTHER" id="PTHR34477">
    <property type="entry name" value="UPF0213 PROTEIN YHBQ"/>
    <property type="match status" value="1"/>
</dbReference>
<dbReference type="CDD" id="cd10449">
    <property type="entry name" value="GIY-YIG_SLX1_like"/>
    <property type="match status" value="1"/>
</dbReference>
<accession>A0A951J606</accession>
<comment type="caution">
    <text evidence="3">The sequence shown here is derived from an EMBL/GenBank/DDBJ whole genome shotgun (WGS) entry which is preliminary data.</text>
</comment>
<dbReference type="RefSeq" id="WP_219294367.1">
    <property type="nucleotide sequence ID" value="NZ_RPHB01000019.1"/>
</dbReference>
<protein>
    <submittedName>
        <fullName evidence="3">GIY-YIG nuclease family protein</fullName>
    </submittedName>
</protein>
<dbReference type="Pfam" id="PF01541">
    <property type="entry name" value="GIY-YIG"/>
    <property type="match status" value="1"/>
</dbReference>
<keyword evidence="4" id="KW-1185">Reference proteome</keyword>
<sequence length="83" mass="9989">MPCHFYILYSKCSDRFYVGHTCDILEERLRRHRSNHKGFTGTQSDWELVYSEPYPDKKSAYAREREVKSWKSRKKILLLFKGA</sequence>
<evidence type="ECO:0000259" key="2">
    <source>
        <dbReference type="PROSITE" id="PS50164"/>
    </source>
</evidence>
<gene>
    <name evidence="3" type="ORF">EGN73_22255</name>
</gene>
<dbReference type="EMBL" id="RPHB01000019">
    <property type="protein sequence ID" value="MBW3470506.1"/>
    <property type="molecule type" value="Genomic_DNA"/>
</dbReference>
<proteinExistence type="inferred from homology"/>